<dbReference type="Proteomes" id="UP000520814">
    <property type="component" value="Unassembled WGS sequence"/>
</dbReference>
<dbReference type="EMBL" id="JACHGW010000002">
    <property type="protein sequence ID" value="MBB6050110.1"/>
    <property type="molecule type" value="Genomic_DNA"/>
</dbReference>
<evidence type="ECO:0000313" key="2">
    <source>
        <dbReference type="Proteomes" id="UP000520814"/>
    </source>
</evidence>
<keyword evidence="2" id="KW-1185">Reference proteome</keyword>
<name>A0A7W9SPK2_ARMRO</name>
<dbReference type="PANTHER" id="PTHR40616">
    <property type="entry name" value="LINALOOL DEHYDRATASE_ISOMERASE DOMAIN-CONTAINING PROTEIN"/>
    <property type="match status" value="1"/>
</dbReference>
<dbReference type="RefSeq" id="WP_184194425.1">
    <property type="nucleotide sequence ID" value="NZ_JACHGW010000002.1"/>
</dbReference>
<comment type="caution">
    <text evidence="1">The sequence shown here is derived from an EMBL/GenBank/DDBJ whole genome shotgun (WGS) entry which is preliminary data.</text>
</comment>
<gene>
    <name evidence="1" type="ORF">HNQ39_001901</name>
</gene>
<proteinExistence type="predicted"/>
<organism evidence="1 2">
    <name type="scientific">Armatimonas rosea</name>
    <dbReference type="NCBI Taxonomy" id="685828"/>
    <lineage>
        <taxon>Bacteria</taxon>
        <taxon>Bacillati</taxon>
        <taxon>Armatimonadota</taxon>
        <taxon>Armatimonadia</taxon>
        <taxon>Armatimonadales</taxon>
        <taxon>Armatimonadaceae</taxon>
        <taxon>Armatimonas</taxon>
    </lineage>
</organism>
<dbReference type="PANTHER" id="PTHR40616:SF1">
    <property type="entry name" value="LINALOOL DEHYDRATASE_ISOMERASE DOMAIN-CONTAINING PROTEIN"/>
    <property type="match status" value="1"/>
</dbReference>
<accession>A0A7W9SPK2</accession>
<protein>
    <recommendedName>
        <fullName evidence="3">Heparinase II/III-like protein</fullName>
    </recommendedName>
</protein>
<evidence type="ECO:0000313" key="1">
    <source>
        <dbReference type="EMBL" id="MBB6050110.1"/>
    </source>
</evidence>
<reference evidence="1 2" key="1">
    <citation type="submission" date="2020-08" db="EMBL/GenBank/DDBJ databases">
        <title>Genomic Encyclopedia of Type Strains, Phase IV (KMG-IV): sequencing the most valuable type-strain genomes for metagenomic binning, comparative biology and taxonomic classification.</title>
        <authorList>
            <person name="Goeker M."/>
        </authorList>
    </citation>
    <scope>NUCLEOTIDE SEQUENCE [LARGE SCALE GENOMIC DNA]</scope>
    <source>
        <strain evidence="1 2">DSM 23562</strain>
    </source>
</reference>
<evidence type="ECO:0008006" key="3">
    <source>
        <dbReference type="Google" id="ProtNLM"/>
    </source>
</evidence>
<sequence>MNYTQQLSRIERAIAGLHKQYDPTERMLKVPFSSPGYHTTLKGGMVHPNKQSLEYALALLDTEKPEWIERGKAILERVVGLQDTNPASKTFGIWSWFLEEPLSQMSPPDYNWADFCGVSLLQVVRVHREKLSPELRRAVEAAILNACRSIVKRNVSPSYTNIAVMDAYVTLMTGELLQRPELLSDGLARLGRFAKYTQDNGAFEEYNSPTYTIVALSELSRVAGHIKDPRALALVQPLVYKAWEEFAGHFHAPTRQWAGPHSRAYASLLSNQALSVIQRGTQNRVSFGVEYFDREEPHVPLVCPRALEPLFGPLSQPRTVTETFIKRVNRVGTTYLHPDYALGTVNQEDLWNQRRALLLYFGDAKTPGYAHLRFLKNGYDFSSAILTTKQREGLVVGAVTFITNGGDTHISLDKVKNATIKAKDLRLRLELGGPAAKAVTIAQTIGKNAATLTLPTFQLRFITAMAQFGEFEGKLVIGGDDTRKWVDIVLYEGDEREFNLAALDQALLAFTLRVGTQGSFQGQGSAGSYTLSSQGLSITVPTKPGPRK</sequence>
<dbReference type="AlphaFoldDB" id="A0A7W9SPK2"/>